<sequence>MSTIQHFILGLDGQQKAIVSYLHHMMLEYDLIGKIRFKIPMYFQKSWVCYLNPIKNDGIELAFLNGYQLSNEQGILQAKNRKMVAGIDIFHVNEIPETAVREIINEALILDQIAKTKN</sequence>
<dbReference type="AlphaFoldDB" id="A0A239KNJ9"/>
<dbReference type="OrthoDB" id="960308at2"/>
<feature type="domain" description="YdhG-like" evidence="1">
    <location>
        <begin position="16"/>
        <end position="108"/>
    </location>
</feature>
<dbReference type="Pfam" id="PF08818">
    <property type="entry name" value="DUF1801"/>
    <property type="match status" value="1"/>
</dbReference>
<dbReference type="InterPro" id="IPR014922">
    <property type="entry name" value="YdhG-like"/>
</dbReference>
<organism evidence="2 3">
    <name type="scientific">Ekhidna lutea</name>
    <dbReference type="NCBI Taxonomy" id="447679"/>
    <lineage>
        <taxon>Bacteria</taxon>
        <taxon>Pseudomonadati</taxon>
        <taxon>Bacteroidota</taxon>
        <taxon>Cytophagia</taxon>
        <taxon>Cytophagales</taxon>
        <taxon>Reichenbachiellaceae</taxon>
        <taxon>Ekhidna</taxon>
    </lineage>
</organism>
<gene>
    <name evidence="2" type="ORF">SAMN05421640_2770</name>
</gene>
<evidence type="ECO:0000313" key="2">
    <source>
        <dbReference type="EMBL" id="SNT19248.1"/>
    </source>
</evidence>
<name>A0A239KNJ9_EKHLU</name>
<protein>
    <recommendedName>
        <fullName evidence="1">YdhG-like domain-containing protein</fullName>
    </recommendedName>
</protein>
<dbReference type="SUPFAM" id="SSF159888">
    <property type="entry name" value="YdhG-like"/>
    <property type="match status" value="1"/>
</dbReference>
<reference evidence="2 3" key="1">
    <citation type="submission" date="2017-06" db="EMBL/GenBank/DDBJ databases">
        <authorList>
            <person name="Kim H.J."/>
            <person name="Triplett B.A."/>
        </authorList>
    </citation>
    <scope>NUCLEOTIDE SEQUENCE [LARGE SCALE GENOMIC DNA]</scope>
    <source>
        <strain evidence="2 3">DSM 19307</strain>
    </source>
</reference>
<keyword evidence="3" id="KW-1185">Reference proteome</keyword>
<dbReference type="Proteomes" id="UP000198393">
    <property type="component" value="Unassembled WGS sequence"/>
</dbReference>
<proteinExistence type="predicted"/>
<evidence type="ECO:0000259" key="1">
    <source>
        <dbReference type="Pfam" id="PF08818"/>
    </source>
</evidence>
<accession>A0A239KNJ9</accession>
<dbReference type="EMBL" id="FZPD01000004">
    <property type="protein sequence ID" value="SNT19248.1"/>
    <property type="molecule type" value="Genomic_DNA"/>
</dbReference>
<evidence type="ECO:0000313" key="3">
    <source>
        <dbReference type="Proteomes" id="UP000198393"/>
    </source>
</evidence>
<dbReference type="RefSeq" id="WP_089357452.1">
    <property type="nucleotide sequence ID" value="NZ_FZPD01000004.1"/>
</dbReference>